<keyword evidence="2" id="KW-1185">Reference proteome</keyword>
<protein>
    <submittedName>
        <fullName evidence="1">Uncharacterized protein</fullName>
    </submittedName>
</protein>
<reference evidence="1 2" key="1">
    <citation type="journal article" date="2016" name="Nat. Commun.">
        <title>Extremotolerant tardigrade genome and improved radiotolerance of human cultured cells by tardigrade-unique protein.</title>
        <authorList>
            <person name="Hashimoto T."/>
            <person name="Horikawa D.D."/>
            <person name="Saito Y."/>
            <person name="Kuwahara H."/>
            <person name="Kozuka-Hata H."/>
            <person name="Shin-I T."/>
            <person name="Minakuchi Y."/>
            <person name="Ohishi K."/>
            <person name="Motoyama A."/>
            <person name="Aizu T."/>
            <person name="Enomoto A."/>
            <person name="Kondo K."/>
            <person name="Tanaka S."/>
            <person name="Hara Y."/>
            <person name="Koshikawa S."/>
            <person name="Sagara H."/>
            <person name="Miura T."/>
            <person name="Yokobori S."/>
            <person name="Miyagawa K."/>
            <person name="Suzuki Y."/>
            <person name="Kubo T."/>
            <person name="Oyama M."/>
            <person name="Kohara Y."/>
            <person name="Fujiyama A."/>
            <person name="Arakawa K."/>
            <person name="Katayama T."/>
            <person name="Toyoda A."/>
            <person name="Kunieda T."/>
        </authorList>
    </citation>
    <scope>NUCLEOTIDE SEQUENCE [LARGE SCALE GENOMIC DNA]</scope>
    <source>
        <strain evidence="1 2">YOKOZUNA-1</strain>
    </source>
</reference>
<comment type="caution">
    <text evidence="1">The sequence shown here is derived from an EMBL/GenBank/DDBJ whole genome shotgun (WGS) entry which is preliminary data.</text>
</comment>
<dbReference type="EMBL" id="BDGG01000022">
    <property type="protein sequence ID" value="GAV09443.1"/>
    <property type="molecule type" value="Genomic_DNA"/>
</dbReference>
<dbReference type="Proteomes" id="UP000186922">
    <property type="component" value="Unassembled WGS sequence"/>
</dbReference>
<name>A0A1D1W942_RAMVA</name>
<dbReference type="AlphaFoldDB" id="A0A1D1W942"/>
<organism evidence="1 2">
    <name type="scientific">Ramazzottius varieornatus</name>
    <name type="common">Water bear</name>
    <name type="synonym">Tardigrade</name>
    <dbReference type="NCBI Taxonomy" id="947166"/>
    <lineage>
        <taxon>Eukaryota</taxon>
        <taxon>Metazoa</taxon>
        <taxon>Ecdysozoa</taxon>
        <taxon>Tardigrada</taxon>
        <taxon>Eutardigrada</taxon>
        <taxon>Parachela</taxon>
        <taxon>Hypsibioidea</taxon>
        <taxon>Ramazzottiidae</taxon>
        <taxon>Ramazzottius</taxon>
    </lineage>
</organism>
<evidence type="ECO:0000313" key="2">
    <source>
        <dbReference type="Proteomes" id="UP000186922"/>
    </source>
</evidence>
<sequence>MVFPLHNFQPGRSTGFWMTFEFLPTCQNAVAGGESHQITGRLRDLPALPHPSLSSSPVSPLYPSASVYRRTVTSSYAMGVSSLFCPYSNQRSDRCSTFSLLLN</sequence>
<accession>A0A1D1W942</accession>
<evidence type="ECO:0000313" key="1">
    <source>
        <dbReference type="EMBL" id="GAV09443.1"/>
    </source>
</evidence>
<gene>
    <name evidence="1" type="primary">RvY_18989</name>
    <name evidence="1" type="synonym">RvY_18989.2</name>
    <name evidence="1" type="ORF">RvY_18989-2</name>
</gene>
<proteinExistence type="predicted"/>